<dbReference type="InterPro" id="IPR013328">
    <property type="entry name" value="6PGD_dom2"/>
</dbReference>
<dbReference type="PANTHER" id="PTHR21708:SF26">
    <property type="entry name" value="2-DEHYDROPANTOATE 2-REDUCTASE"/>
    <property type="match status" value="1"/>
</dbReference>
<comment type="pathway">
    <text evidence="4">Cofactor biosynthesis; (R)-pantothenate biosynthesis; (R)-pantoate from 3-methyl-2-oxobutanoate: step 2/2.</text>
</comment>
<dbReference type="Gene3D" id="3.40.50.720">
    <property type="entry name" value="NAD(P)-binding Rossmann-like Domain"/>
    <property type="match status" value="1"/>
</dbReference>
<evidence type="ECO:0000259" key="6">
    <source>
        <dbReference type="Pfam" id="PF08546"/>
    </source>
</evidence>
<dbReference type="SUPFAM" id="SSF48179">
    <property type="entry name" value="6-phosphogluconate dehydrogenase C-terminal domain-like"/>
    <property type="match status" value="1"/>
</dbReference>
<dbReference type="GO" id="GO:0005737">
    <property type="term" value="C:cytoplasm"/>
    <property type="evidence" value="ECO:0007669"/>
    <property type="project" value="TreeGrafter"/>
</dbReference>
<evidence type="ECO:0000256" key="2">
    <source>
        <dbReference type="ARBA" id="ARBA00022857"/>
    </source>
</evidence>
<comment type="function">
    <text evidence="4">Catalyzes the NADPH-dependent reduction of ketopantoate into pantoic acid.</text>
</comment>
<dbReference type="InterPro" id="IPR036291">
    <property type="entry name" value="NAD(P)-bd_dom_sf"/>
</dbReference>
<feature type="domain" description="Ketopantoate reductase N-terminal" evidence="5">
    <location>
        <begin position="3"/>
        <end position="151"/>
    </location>
</feature>
<gene>
    <name evidence="7" type="ORF">H9Q76_12040</name>
</gene>
<dbReference type="Pfam" id="PF08546">
    <property type="entry name" value="ApbA_C"/>
    <property type="match status" value="1"/>
</dbReference>
<proteinExistence type="inferred from homology"/>
<organism evidence="7 8">
    <name type="scientific">Wujia chipingensis</name>
    <dbReference type="NCBI Taxonomy" id="2763670"/>
    <lineage>
        <taxon>Bacteria</taxon>
        <taxon>Bacillati</taxon>
        <taxon>Bacillota</taxon>
        <taxon>Clostridia</taxon>
        <taxon>Lachnospirales</taxon>
        <taxon>Lachnospiraceae</taxon>
        <taxon>Wujia</taxon>
    </lineage>
</organism>
<keyword evidence="2 4" id="KW-0521">NADP</keyword>
<dbReference type="InterPro" id="IPR013332">
    <property type="entry name" value="KPR_N"/>
</dbReference>
<reference evidence="7 8" key="1">
    <citation type="submission" date="2020-08" db="EMBL/GenBank/DDBJ databases">
        <authorList>
            <person name="Liu C."/>
            <person name="Sun Q."/>
        </authorList>
    </citation>
    <scope>NUCLEOTIDE SEQUENCE [LARGE SCALE GENOMIC DNA]</scope>
    <source>
        <strain evidence="7 8">NSJ-4</strain>
    </source>
</reference>
<dbReference type="GO" id="GO:0008677">
    <property type="term" value="F:2-dehydropantoate 2-reductase activity"/>
    <property type="evidence" value="ECO:0007669"/>
    <property type="project" value="UniProtKB-EC"/>
</dbReference>
<keyword evidence="4" id="KW-0566">Pantothenate biosynthesis</keyword>
<dbReference type="EMBL" id="CP060632">
    <property type="protein sequence ID" value="QNL99427.1"/>
    <property type="molecule type" value="Genomic_DNA"/>
</dbReference>
<dbReference type="SUPFAM" id="SSF51735">
    <property type="entry name" value="NAD(P)-binding Rossmann-fold domains"/>
    <property type="match status" value="1"/>
</dbReference>
<dbReference type="EC" id="1.1.1.169" evidence="4"/>
<dbReference type="Pfam" id="PF02558">
    <property type="entry name" value="ApbA"/>
    <property type="match status" value="1"/>
</dbReference>
<dbReference type="AlphaFoldDB" id="A0A7G9FLJ6"/>
<keyword evidence="3 4" id="KW-0560">Oxidoreductase</keyword>
<evidence type="ECO:0000256" key="1">
    <source>
        <dbReference type="ARBA" id="ARBA00007870"/>
    </source>
</evidence>
<evidence type="ECO:0000259" key="5">
    <source>
        <dbReference type="Pfam" id="PF02558"/>
    </source>
</evidence>
<protein>
    <recommendedName>
        <fullName evidence="4">2-dehydropantoate 2-reductase</fullName>
        <ecNumber evidence="4">1.1.1.169</ecNumber>
    </recommendedName>
    <alternativeName>
        <fullName evidence="4">Ketopantoate reductase</fullName>
    </alternativeName>
</protein>
<evidence type="ECO:0000313" key="7">
    <source>
        <dbReference type="EMBL" id="QNL99427.1"/>
    </source>
</evidence>
<evidence type="ECO:0000313" key="8">
    <source>
        <dbReference type="Proteomes" id="UP000515819"/>
    </source>
</evidence>
<dbReference type="PANTHER" id="PTHR21708">
    <property type="entry name" value="PROBABLE 2-DEHYDROPANTOATE 2-REDUCTASE"/>
    <property type="match status" value="1"/>
</dbReference>
<dbReference type="RefSeq" id="WP_118546292.1">
    <property type="nucleotide sequence ID" value="NZ_CP060632.1"/>
</dbReference>
<name>A0A7G9FLJ6_9FIRM</name>
<comment type="similarity">
    <text evidence="1 4">Belongs to the ketopantoate reductase family.</text>
</comment>
<dbReference type="InterPro" id="IPR013752">
    <property type="entry name" value="KPA_reductase"/>
</dbReference>
<dbReference type="KEGG" id="wcp:H9Q76_12040"/>
<evidence type="ECO:0000256" key="4">
    <source>
        <dbReference type="RuleBase" id="RU362068"/>
    </source>
</evidence>
<dbReference type="GO" id="GO:0015940">
    <property type="term" value="P:pantothenate biosynthetic process"/>
    <property type="evidence" value="ECO:0007669"/>
    <property type="project" value="UniProtKB-UniPathway"/>
</dbReference>
<dbReference type="InterPro" id="IPR008927">
    <property type="entry name" value="6-PGluconate_DH-like_C_sf"/>
</dbReference>
<feature type="domain" description="Ketopantoate reductase C-terminal" evidence="6">
    <location>
        <begin position="180"/>
        <end position="302"/>
    </location>
</feature>
<dbReference type="InterPro" id="IPR051402">
    <property type="entry name" value="KPR-Related"/>
</dbReference>
<dbReference type="NCBIfam" id="TIGR00745">
    <property type="entry name" value="apbA_panE"/>
    <property type="match status" value="1"/>
</dbReference>
<dbReference type="Gene3D" id="1.10.1040.10">
    <property type="entry name" value="N-(1-d-carboxylethyl)-l-norvaline Dehydrogenase, domain 2"/>
    <property type="match status" value="1"/>
</dbReference>
<sequence>MKYAIIGAGGCGGSIGAFLAEAGQDVTLIARGEHLAAIREHGICVESPSRTFTVTDIKAVDEAGYAEIPDVLFVCVKGYSIPDIIPFLREHSDAETLIVPILNIYGTGAKLQQALPDATVVDGCIYIAAEIKEPGVILQKGDIFRIVFGARKGQALCRKMFLLEQELKAAGIDAVLSDQIERDAFQKYAYVSPMAACGLYYDATAEVFQRAGEERMLLIRCMKEIDALATAMGIPFLVDIEKTNLDILDALVPEASTSMQRDIWAGKPSEIDGLLYEPLRLGEQYGVEMPNYEMIVKVLKEKYGE</sequence>
<accession>A0A7G9FLJ6</accession>
<dbReference type="InterPro" id="IPR003710">
    <property type="entry name" value="ApbA"/>
</dbReference>
<dbReference type="Proteomes" id="UP000515819">
    <property type="component" value="Chromosome"/>
</dbReference>
<comment type="catalytic activity">
    <reaction evidence="4">
        <text>(R)-pantoate + NADP(+) = 2-dehydropantoate + NADPH + H(+)</text>
        <dbReference type="Rhea" id="RHEA:16233"/>
        <dbReference type="ChEBI" id="CHEBI:11561"/>
        <dbReference type="ChEBI" id="CHEBI:15378"/>
        <dbReference type="ChEBI" id="CHEBI:15980"/>
        <dbReference type="ChEBI" id="CHEBI:57783"/>
        <dbReference type="ChEBI" id="CHEBI:58349"/>
        <dbReference type="EC" id="1.1.1.169"/>
    </reaction>
</comment>
<keyword evidence="8" id="KW-1185">Reference proteome</keyword>
<evidence type="ECO:0000256" key="3">
    <source>
        <dbReference type="ARBA" id="ARBA00023002"/>
    </source>
</evidence>
<dbReference type="UniPathway" id="UPA00028">
    <property type="reaction ID" value="UER00004"/>
</dbReference>